<proteinExistence type="predicted"/>
<dbReference type="RefSeq" id="WP_341696937.1">
    <property type="nucleotide sequence ID" value="NZ_JBBYHR010000004.1"/>
</dbReference>
<dbReference type="EMBL" id="JBBYHR010000004">
    <property type="protein sequence ID" value="MEL1244623.1"/>
    <property type="molecule type" value="Genomic_DNA"/>
</dbReference>
<reference evidence="2 3" key="1">
    <citation type="submission" date="2024-04" db="EMBL/GenBank/DDBJ databases">
        <title>Flavobacterium sp. DGU11 16S ribosomal RNA gene Genome sequencing and assembly.</title>
        <authorList>
            <person name="Park S."/>
        </authorList>
    </citation>
    <scope>NUCLEOTIDE SEQUENCE [LARGE SCALE GENOMIC DNA]</scope>
    <source>
        <strain evidence="2 3">DGU11</strain>
    </source>
</reference>
<name>A0ABU9HWS2_9FLAO</name>
<evidence type="ECO:0000313" key="2">
    <source>
        <dbReference type="EMBL" id="MEL1244623.1"/>
    </source>
</evidence>
<gene>
    <name evidence="2" type="ORF">AAEO56_10150</name>
</gene>
<feature type="chain" id="PRO_5046906874" description="GLPGLI family protein" evidence="1">
    <location>
        <begin position="19"/>
        <end position="229"/>
    </location>
</feature>
<sequence length="229" mass="25999">MKKTLLALLVTFTLPAWAQTKVALASLYIENRIDLNDFGKDASFSYDIVGDYIFDLKPLVNRFRDSLFVHFPNKSYALLPETTVIKDRGYKVFRPRYYDDFSSLECTSPAGYKIIYIEDTDFAAGQLGQLLPITDETMYIAIDFKLIKGIKPGDPARMLAHATIKKYNKTGKQTLNTSISVTNNTDTKANDPSEIEPKEAFILCQSAMEELTRVMKATFKKQVPRKSKH</sequence>
<evidence type="ECO:0000313" key="3">
    <source>
        <dbReference type="Proteomes" id="UP001464555"/>
    </source>
</evidence>
<feature type="signal peptide" evidence="1">
    <location>
        <begin position="1"/>
        <end position="18"/>
    </location>
</feature>
<organism evidence="2 3">
    <name type="scientific">Flavobacterium arundinis</name>
    <dbReference type="NCBI Taxonomy" id="3139143"/>
    <lineage>
        <taxon>Bacteria</taxon>
        <taxon>Pseudomonadati</taxon>
        <taxon>Bacteroidota</taxon>
        <taxon>Flavobacteriia</taxon>
        <taxon>Flavobacteriales</taxon>
        <taxon>Flavobacteriaceae</taxon>
        <taxon>Flavobacterium</taxon>
    </lineage>
</organism>
<protein>
    <recommendedName>
        <fullName evidence="4">GLPGLI family protein</fullName>
    </recommendedName>
</protein>
<evidence type="ECO:0000256" key="1">
    <source>
        <dbReference type="SAM" id="SignalP"/>
    </source>
</evidence>
<accession>A0ABU9HWS2</accession>
<dbReference type="Proteomes" id="UP001464555">
    <property type="component" value="Unassembled WGS sequence"/>
</dbReference>
<keyword evidence="1" id="KW-0732">Signal</keyword>
<keyword evidence="3" id="KW-1185">Reference proteome</keyword>
<comment type="caution">
    <text evidence="2">The sequence shown here is derived from an EMBL/GenBank/DDBJ whole genome shotgun (WGS) entry which is preliminary data.</text>
</comment>
<evidence type="ECO:0008006" key="4">
    <source>
        <dbReference type="Google" id="ProtNLM"/>
    </source>
</evidence>